<dbReference type="InterPro" id="IPR036770">
    <property type="entry name" value="Ankyrin_rpt-contain_sf"/>
</dbReference>
<dbReference type="EMBL" id="BEYU01000084">
    <property type="protein sequence ID" value="GBG30870.1"/>
    <property type="molecule type" value="Genomic_DNA"/>
</dbReference>
<dbReference type="InterPro" id="IPR002110">
    <property type="entry name" value="Ankyrin_rpt"/>
</dbReference>
<dbReference type="SUPFAM" id="SSF49265">
    <property type="entry name" value="Fibronectin type III"/>
    <property type="match status" value="1"/>
</dbReference>
<dbReference type="InterPro" id="IPR003961">
    <property type="entry name" value="FN3_dom"/>
</dbReference>
<dbReference type="PROSITE" id="PS50096">
    <property type="entry name" value="IQ"/>
    <property type="match status" value="1"/>
</dbReference>
<name>A0A2R5GJ08_9STRA</name>
<dbReference type="InParanoid" id="A0A2R5GJ08"/>
<dbReference type="PANTHER" id="PTHR13817:SF73">
    <property type="entry name" value="FIBRONECTIN TYPE-III DOMAIN-CONTAINING PROTEIN"/>
    <property type="match status" value="1"/>
</dbReference>
<feature type="compositionally biased region" description="Acidic residues" evidence="3">
    <location>
        <begin position="274"/>
        <end position="290"/>
    </location>
</feature>
<keyword evidence="6" id="KW-1185">Reference proteome</keyword>
<feature type="region of interest" description="Disordered" evidence="3">
    <location>
        <begin position="269"/>
        <end position="293"/>
    </location>
</feature>
<feature type="repeat" description="ANK" evidence="2">
    <location>
        <begin position="5"/>
        <end position="37"/>
    </location>
</feature>
<dbReference type="Gene3D" id="2.60.40.10">
    <property type="entry name" value="Immunoglobulins"/>
    <property type="match status" value="2"/>
</dbReference>
<dbReference type="InterPro" id="IPR036116">
    <property type="entry name" value="FN3_sf"/>
</dbReference>
<evidence type="ECO:0000256" key="2">
    <source>
        <dbReference type="PROSITE-ProRule" id="PRU00023"/>
    </source>
</evidence>
<feature type="region of interest" description="Disordered" evidence="3">
    <location>
        <begin position="468"/>
        <end position="509"/>
    </location>
</feature>
<dbReference type="InterPro" id="IPR013783">
    <property type="entry name" value="Ig-like_fold"/>
</dbReference>
<dbReference type="PROSITE" id="PS50297">
    <property type="entry name" value="ANK_REP_REGION"/>
    <property type="match status" value="1"/>
</dbReference>
<dbReference type="AlphaFoldDB" id="A0A2R5GJ08"/>
<organism evidence="5 6">
    <name type="scientific">Hondaea fermentalgiana</name>
    <dbReference type="NCBI Taxonomy" id="2315210"/>
    <lineage>
        <taxon>Eukaryota</taxon>
        <taxon>Sar</taxon>
        <taxon>Stramenopiles</taxon>
        <taxon>Bigyra</taxon>
        <taxon>Labyrinthulomycetes</taxon>
        <taxon>Thraustochytrida</taxon>
        <taxon>Thraustochytriidae</taxon>
        <taxon>Hondaea</taxon>
    </lineage>
</organism>
<evidence type="ECO:0000256" key="1">
    <source>
        <dbReference type="ARBA" id="ARBA00022737"/>
    </source>
</evidence>
<evidence type="ECO:0000259" key="4">
    <source>
        <dbReference type="PROSITE" id="PS50853"/>
    </source>
</evidence>
<accession>A0A2R5GJ08</accession>
<dbReference type="Pfam" id="PF12796">
    <property type="entry name" value="Ank_2"/>
    <property type="match status" value="1"/>
</dbReference>
<evidence type="ECO:0000313" key="6">
    <source>
        <dbReference type="Proteomes" id="UP000241890"/>
    </source>
</evidence>
<comment type="caution">
    <text evidence="5">The sequence shown here is derived from an EMBL/GenBank/DDBJ whole genome shotgun (WGS) entry which is preliminary data.</text>
</comment>
<reference evidence="5 6" key="1">
    <citation type="submission" date="2017-12" db="EMBL/GenBank/DDBJ databases">
        <title>Sequencing, de novo assembly and annotation of complete genome of a new Thraustochytrid species, strain FCC1311.</title>
        <authorList>
            <person name="Sedici K."/>
            <person name="Godart F."/>
            <person name="Aiese Cigliano R."/>
            <person name="Sanseverino W."/>
            <person name="Barakat M."/>
            <person name="Ortet P."/>
            <person name="Marechal E."/>
            <person name="Cagnac O."/>
            <person name="Amato A."/>
        </authorList>
    </citation>
    <scope>NUCLEOTIDE SEQUENCE [LARGE SCALE GENOMIC DNA]</scope>
</reference>
<evidence type="ECO:0000313" key="5">
    <source>
        <dbReference type="EMBL" id="GBG30870.1"/>
    </source>
</evidence>
<dbReference type="CDD" id="cd00063">
    <property type="entry name" value="FN3"/>
    <property type="match status" value="2"/>
</dbReference>
<proteinExistence type="predicted"/>
<dbReference type="OrthoDB" id="20872at2759"/>
<gene>
    <name evidence="5" type="ORF">FCC1311_070902</name>
</gene>
<dbReference type="PROSITE" id="PS50088">
    <property type="entry name" value="ANK_REPEAT"/>
    <property type="match status" value="1"/>
</dbReference>
<evidence type="ECO:0000256" key="3">
    <source>
        <dbReference type="SAM" id="MobiDB-lite"/>
    </source>
</evidence>
<dbReference type="Gene3D" id="1.25.40.20">
    <property type="entry name" value="Ankyrin repeat-containing domain"/>
    <property type="match status" value="1"/>
</dbReference>
<sequence length="509" mass="58279">MDDLNGNTPLHFAVEAGSLEVVEFFLEHKLPFDMSNAGGVTPLLIACRDNLRKIAFILASAGADICKANTTGNSPLQVAAKQGWGEDLRRAGAVPEQPEPPEMLRMDDESAMFSWTAPAGRSAPVQHFRLQAKRIDRLNPDAPWETVADCIKERRHTFYTCTAHCSTYSRDPRPEDLAPSEVYAVRVLAYSIVGWSEPSEQSRMFVTSPAAPSRPEPPSILRTTRTSLTVRWELPEANGAPIDRSELQWRLAHTPYVTWSSVPDKLEVERPACSDEEPSSSESDTDEEEDPLKRIQVQEYTVKGLSREAGYVFRVRCHNLMGWSYYSVPSIKACTSSRDPRARRHGLGAHQTDSVRRSFRGTASHAQARFMAISLAREDDDHKSKLTAEIIAHQDLERRQKAAVLKLQTFWRGRRAAWKYHNYLRDRVVRKSFLVEYSLEQSFIEEWRLHLMRFVIEAHDLEARKQKELDARRQRKMARALRREKRQLTRKIRADRRKQQSGEMSKNLA</sequence>
<dbReference type="PROSITE" id="PS50853">
    <property type="entry name" value="FN3"/>
    <property type="match status" value="2"/>
</dbReference>
<keyword evidence="2" id="KW-0040">ANK repeat</keyword>
<dbReference type="Pfam" id="PF00041">
    <property type="entry name" value="fn3"/>
    <property type="match status" value="2"/>
</dbReference>
<feature type="domain" description="Fibronectin type-III" evidence="4">
    <location>
        <begin position="214"/>
        <end position="340"/>
    </location>
</feature>
<dbReference type="SMART" id="SM00248">
    <property type="entry name" value="ANK"/>
    <property type="match status" value="2"/>
</dbReference>
<feature type="compositionally biased region" description="Basic residues" evidence="3">
    <location>
        <begin position="473"/>
        <end position="496"/>
    </location>
</feature>
<protein>
    <submittedName>
        <fullName evidence="5">Ankyrin repeat domain-containing protein 2</fullName>
    </submittedName>
</protein>
<dbReference type="InterPro" id="IPR050964">
    <property type="entry name" value="Striated_Muscle_Regulatory"/>
</dbReference>
<dbReference type="Proteomes" id="UP000241890">
    <property type="component" value="Unassembled WGS sequence"/>
</dbReference>
<dbReference type="PANTHER" id="PTHR13817">
    <property type="entry name" value="TITIN"/>
    <property type="match status" value="1"/>
</dbReference>
<dbReference type="SUPFAM" id="SSF48403">
    <property type="entry name" value="Ankyrin repeat"/>
    <property type="match status" value="1"/>
</dbReference>
<feature type="domain" description="Fibronectin type-III" evidence="4">
    <location>
        <begin position="97"/>
        <end position="210"/>
    </location>
</feature>
<keyword evidence="1" id="KW-0677">Repeat</keyword>
<dbReference type="SMART" id="SM00060">
    <property type="entry name" value="FN3"/>
    <property type="match status" value="2"/>
</dbReference>